<dbReference type="EMBL" id="CP001635">
    <property type="protein sequence ID" value="ACS19330.1"/>
    <property type="molecule type" value="Genomic_DNA"/>
</dbReference>
<dbReference type="KEGG" id="vap:Vapar_2706"/>
<gene>
    <name evidence="1" type="ordered locus">Vapar_2706</name>
</gene>
<sequence>MTIKSRTVTVHYVDTGRFGHYIPGPVVERFQKQAKLVAALKDAAESLAEYRITRPEMATKLMAALTSVPTEYQAVAVPPSMGQRLGFTKYGILNRIAQDIAGTGPISEHIEVLRSIVRELEDGLSFFLIGAERAPCADTEHATRLYEQAQEISKQHRAFKGVHA</sequence>
<protein>
    <submittedName>
        <fullName evidence="1">Uncharacterized protein</fullName>
    </submittedName>
</protein>
<dbReference type="OrthoDB" id="9936787at2"/>
<evidence type="ECO:0000313" key="1">
    <source>
        <dbReference type="EMBL" id="ACS19330.1"/>
    </source>
</evidence>
<accession>C5CLS3</accession>
<reference evidence="1" key="1">
    <citation type="submission" date="2009-06" db="EMBL/GenBank/DDBJ databases">
        <title>Complete sequence of chromosome 1 of Variovorax paradoxus S110.</title>
        <authorList>
            <consortium name="US DOE Joint Genome Institute"/>
            <person name="Lucas S."/>
            <person name="Copeland A."/>
            <person name="Lapidus A."/>
            <person name="Glavina del Rio T."/>
            <person name="Tice H."/>
            <person name="Bruce D."/>
            <person name="Goodwin L."/>
            <person name="Pitluck S."/>
            <person name="Chertkov O."/>
            <person name="Brettin T."/>
            <person name="Detter J.C."/>
            <person name="Han C."/>
            <person name="Larimer F."/>
            <person name="Land M."/>
            <person name="Hauser L."/>
            <person name="Kyrpides N."/>
            <person name="Ovchinnikova G."/>
            <person name="Orwin P."/>
            <person name="Leadbetter J.R."/>
            <person name="Spain J.C."/>
            <person name="Han J.I."/>
        </authorList>
    </citation>
    <scope>NUCLEOTIDE SEQUENCE</scope>
    <source>
        <strain evidence="1">S110</strain>
    </source>
</reference>
<organism evidence="1">
    <name type="scientific">Variovorax paradoxus (strain S110)</name>
    <dbReference type="NCBI Taxonomy" id="543728"/>
    <lineage>
        <taxon>Bacteria</taxon>
        <taxon>Pseudomonadati</taxon>
        <taxon>Pseudomonadota</taxon>
        <taxon>Betaproteobacteria</taxon>
        <taxon>Burkholderiales</taxon>
        <taxon>Comamonadaceae</taxon>
        <taxon>Variovorax</taxon>
    </lineage>
</organism>
<proteinExistence type="predicted"/>
<dbReference type="STRING" id="543728.Vapar_2706"/>
<dbReference type="HOGENOM" id="CLU_1618300_0_0_4"/>
<dbReference type="AlphaFoldDB" id="C5CLS3"/>
<name>C5CLS3_VARPS</name>